<evidence type="ECO:0000256" key="6">
    <source>
        <dbReference type="ARBA" id="ARBA00012947"/>
    </source>
</evidence>
<dbReference type="SUPFAM" id="SSF89562">
    <property type="entry name" value="RraA-like"/>
    <property type="match status" value="1"/>
</dbReference>
<dbReference type="Pfam" id="PF03737">
    <property type="entry name" value="RraA-like"/>
    <property type="match status" value="1"/>
</dbReference>
<dbReference type="Proteomes" id="UP001589788">
    <property type="component" value="Unassembled WGS sequence"/>
</dbReference>
<comment type="catalytic activity">
    <reaction evidence="1">
        <text>4-hydroxy-4-methyl-2-oxoglutarate = 2 pyruvate</text>
        <dbReference type="Rhea" id="RHEA:22748"/>
        <dbReference type="ChEBI" id="CHEBI:15361"/>
        <dbReference type="ChEBI" id="CHEBI:58276"/>
        <dbReference type="EC" id="4.1.3.17"/>
    </reaction>
</comment>
<evidence type="ECO:0000256" key="7">
    <source>
        <dbReference type="ARBA" id="ARBA00016549"/>
    </source>
</evidence>
<accession>A0ABV6C0E5</accession>
<evidence type="ECO:0000313" key="13">
    <source>
        <dbReference type="EMBL" id="MFC0081158.1"/>
    </source>
</evidence>
<name>A0ABV6C0E5_9ACTN</name>
<dbReference type="PANTHER" id="PTHR33254">
    <property type="entry name" value="4-HYDROXY-4-METHYL-2-OXOGLUTARATE ALDOLASE 3-RELATED"/>
    <property type="match status" value="1"/>
</dbReference>
<dbReference type="CDD" id="cd16841">
    <property type="entry name" value="RraA_family"/>
    <property type="match status" value="1"/>
</dbReference>
<dbReference type="RefSeq" id="WP_248105256.1">
    <property type="nucleotide sequence ID" value="NZ_JAKHEX010000001.1"/>
</dbReference>
<comment type="cofactor">
    <cofactor evidence="2">
        <name>a divalent metal cation</name>
        <dbReference type="ChEBI" id="CHEBI:60240"/>
    </cofactor>
</comment>
<dbReference type="InterPro" id="IPR036704">
    <property type="entry name" value="RraA/RraA-like_sf"/>
</dbReference>
<feature type="coiled-coil region" evidence="12">
    <location>
        <begin position="177"/>
        <end position="204"/>
    </location>
</feature>
<sequence length="226" mass="23017">MPLRPRVVEDVTRADPTVAKRLGELGVATVHEAAGRTGLMHGIGAVTPGLAMGGTAVTCLNYAGDNLMVHAALALCEPGDVLVVGVLSPSSHGMFGELLATSARARGVRGVVLDAGVRDVAALRAMGFPAWAKTIGAAGTEKALPGWVNVPVSCGGTVVFPGDVVVGDDDGVVVVGREDAAEVLERAEARVAREEGTRARLQAGELGLDIYGLRERLPQGNVGGVG</sequence>
<dbReference type="NCBIfam" id="NF006731">
    <property type="entry name" value="PRK09262.1"/>
    <property type="match status" value="1"/>
</dbReference>
<evidence type="ECO:0000256" key="9">
    <source>
        <dbReference type="ARBA" id="ARBA00030169"/>
    </source>
</evidence>
<proteinExistence type="inferred from homology"/>
<dbReference type="EC" id="4.1.1.112" evidence="6"/>
<comment type="subunit">
    <text evidence="4">Homotrimer.</text>
</comment>
<reference evidence="13 14" key="1">
    <citation type="submission" date="2024-09" db="EMBL/GenBank/DDBJ databases">
        <authorList>
            <person name="Sun Q."/>
            <person name="Mori K."/>
        </authorList>
    </citation>
    <scope>NUCLEOTIDE SEQUENCE [LARGE SCALE GENOMIC DNA]</scope>
    <source>
        <strain evidence="13 14">JCM 15389</strain>
    </source>
</reference>
<evidence type="ECO:0000313" key="14">
    <source>
        <dbReference type="Proteomes" id="UP001589788"/>
    </source>
</evidence>
<gene>
    <name evidence="13" type="ORF">ACFFRE_03150</name>
</gene>
<dbReference type="EC" id="4.1.3.17" evidence="5"/>
<comment type="function">
    <text evidence="8">Catalyzes the aldol cleavage of 4-hydroxy-4-methyl-2-oxoglutarate (HMG) into 2 molecules of pyruvate. Also contains a secondary oxaloacetate (OAA) decarboxylase activity due to the common pyruvate enolate transition state formed following C-C bond cleavage in the retro-aldol and decarboxylation reactions.</text>
</comment>
<evidence type="ECO:0000256" key="10">
    <source>
        <dbReference type="ARBA" id="ARBA00032305"/>
    </source>
</evidence>
<evidence type="ECO:0000256" key="3">
    <source>
        <dbReference type="ARBA" id="ARBA00008621"/>
    </source>
</evidence>
<evidence type="ECO:0000256" key="5">
    <source>
        <dbReference type="ARBA" id="ARBA00012213"/>
    </source>
</evidence>
<comment type="catalytic activity">
    <reaction evidence="11">
        <text>oxaloacetate + H(+) = pyruvate + CO2</text>
        <dbReference type="Rhea" id="RHEA:15641"/>
        <dbReference type="ChEBI" id="CHEBI:15361"/>
        <dbReference type="ChEBI" id="CHEBI:15378"/>
        <dbReference type="ChEBI" id="CHEBI:16452"/>
        <dbReference type="ChEBI" id="CHEBI:16526"/>
        <dbReference type="EC" id="4.1.1.112"/>
    </reaction>
</comment>
<dbReference type="Gene3D" id="3.50.30.40">
    <property type="entry name" value="Ribonuclease E inhibitor RraA/RraA-like"/>
    <property type="match status" value="1"/>
</dbReference>
<comment type="caution">
    <text evidence="13">The sequence shown here is derived from an EMBL/GenBank/DDBJ whole genome shotgun (WGS) entry which is preliminary data.</text>
</comment>
<keyword evidence="12" id="KW-0175">Coiled coil</keyword>
<evidence type="ECO:0000256" key="11">
    <source>
        <dbReference type="ARBA" id="ARBA00047973"/>
    </source>
</evidence>
<evidence type="ECO:0000256" key="8">
    <source>
        <dbReference type="ARBA" id="ARBA00025046"/>
    </source>
</evidence>
<keyword evidence="14" id="KW-1185">Reference proteome</keyword>
<comment type="similarity">
    <text evidence="3">Belongs to the class II aldolase/RraA-like family.</text>
</comment>
<evidence type="ECO:0000256" key="2">
    <source>
        <dbReference type="ARBA" id="ARBA00001968"/>
    </source>
</evidence>
<dbReference type="InterPro" id="IPR005493">
    <property type="entry name" value="RraA/RraA-like"/>
</dbReference>
<evidence type="ECO:0000256" key="4">
    <source>
        <dbReference type="ARBA" id="ARBA00011233"/>
    </source>
</evidence>
<dbReference type="PANTHER" id="PTHR33254:SF16">
    <property type="entry name" value="BLR3842 PROTEIN"/>
    <property type="match status" value="1"/>
</dbReference>
<evidence type="ECO:0000256" key="1">
    <source>
        <dbReference type="ARBA" id="ARBA00001342"/>
    </source>
</evidence>
<organism evidence="13 14">
    <name type="scientific">Aciditerrimonas ferrireducens</name>
    <dbReference type="NCBI Taxonomy" id="667306"/>
    <lineage>
        <taxon>Bacteria</taxon>
        <taxon>Bacillati</taxon>
        <taxon>Actinomycetota</taxon>
        <taxon>Acidimicrobiia</taxon>
        <taxon>Acidimicrobiales</taxon>
        <taxon>Acidimicrobiaceae</taxon>
        <taxon>Aciditerrimonas</taxon>
    </lineage>
</organism>
<protein>
    <recommendedName>
        <fullName evidence="7">Putative 4-hydroxy-4-methyl-2-oxoglutarate aldolase</fullName>
        <ecNumber evidence="6">4.1.1.112</ecNumber>
        <ecNumber evidence="5">4.1.3.17</ecNumber>
    </recommendedName>
    <alternativeName>
        <fullName evidence="10">Oxaloacetate decarboxylase</fullName>
    </alternativeName>
    <alternativeName>
        <fullName evidence="9">RraA-like protein</fullName>
    </alternativeName>
</protein>
<evidence type="ECO:0000256" key="12">
    <source>
        <dbReference type="SAM" id="Coils"/>
    </source>
</evidence>
<dbReference type="EMBL" id="JBHLYQ010000018">
    <property type="protein sequence ID" value="MFC0081158.1"/>
    <property type="molecule type" value="Genomic_DNA"/>
</dbReference>